<evidence type="ECO:0000256" key="2">
    <source>
        <dbReference type="ARBA" id="ARBA00005992"/>
    </source>
</evidence>
<evidence type="ECO:0000256" key="5">
    <source>
        <dbReference type="ARBA" id="ARBA00022984"/>
    </source>
</evidence>
<dbReference type="STRING" id="1715989.NITINOP_0909"/>
<evidence type="ECO:0000256" key="1">
    <source>
        <dbReference type="ARBA" id="ARBA00004752"/>
    </source>
</evidence>
<dbReference type="EMBL" id="LN885086">
    <property type="protein sequence ID" value="CUQ65884.1"/>
    <property type="molecule type" value="Genomic_DNA"/>
</dbReference>
<evidence type="ECO:0000313" key="11">
    <source>
        <dbReference type="Proteomes" id="UP000066284"/>
    </source>
</evidence>
<evidence type="ECO:0000313" key="10">
    <source>
        <dbReference type="EMBL" id="CUQ65884.1"/>
    </source>
</evidence>
<evidence type="ECO:0000256" key="6">
    <source>
        <dbReference type="ARBA" id="ARBA00023316"/>
    </source>
</evidence>
<dbReference type="PROSITE" id="PS51257">
    <property type="entry name" value="PROKAR_LIPOPROTEIN"/>
    <property type="match status" value="1"/>
</dbReference>
<evidence type="ECO:0000259" key="9">
    <source>
        <dbReference type="PROSITE" id="PS52029"/>
    </source>
</evidence>
<dbReference type="GO" id="GO:0071555">
    <property type="term" value="P:cell wall organization"/>
    <property type="evidence" value="ECO:0007669"/>
    <property type="project" value="UniProtKB-UniRule"/>
</dbReference>
<dbReference type="KEGG" id="nio:NITINOP_0909"/>
<protein>
    <recommendedName>
        <fullName evidence="9">L,D-TPase catalytic domain-containing protein</fullName>
    </recommendedName>
</protein>
<dbReference type="Pfam" id="PF03734">
    <property type="entry name" value="YkuD"/>
    <property type="match status" value="1"/>
</dbReference>
<feature type="signal peptide" evidence="8">
    <location>
        <begin position="1"/>
        <end position="29"/>
    </location>
</feature>
<dbReference type="GO" id="GO:0004180">
    <property type="term" value="F:carboxypeptidase activity"/>
    <property type="evidence" value="ECO:0007669"/>
    <property type="project" value="UniProtKB-ARBA"/>
</dbReference>
<dbReference type="PANTHER" id="PTHR36699">
    <property type="entry name" value="LD-TRANSPEPTIDASE"/>
    <property type="match status" value="1"/>
</dbReference>
<comment type="pathway">
    <text evidence="1 7">Cell wall biogenesis; peptidoglycan biosynthesis.</text>
</comment>
<name>A0A0S4KN71_9BACT</name>
<gene>
    <name evidence="10" type="ORF">NITINOP_0909</name>
</gene>
<keyword evidence="5 7" id="KW-0573">Peptidoglycan synthesis</keyword>
<evidence type="ECO:0000256" key="4">
    <source>
        <dbReference type="ARBA" id="ARBA00022960"/>
    </source>
</evidence>
<evidence type="ECO:0000256" key="7">
    <source>
        <dbReference type="PROSITE-ProRule" id="PRU01373"/>
    </source>
</evidence>
<dbReference type="GO" id="GO:0009252">
    <property type="term" value="P:peptidoglycan biosynthetic process"/>
    <property type="evidence" value="ECO:0007669"/>
    <property type="project" value="UniProtKB-UniPathway"/>
</dbReference>
<organism evidence="10 11">
    <name type="scientific">Candidatus Nitrospira inopinata</name>
    <dbReference type="NCBI Taxonomy" id="1715989"/>
    <lineage>
        <taxon>Bacteria</taxon>
        <taxon>Pseudomonadati</taxon>
        <taxon>Nitrospirota</taxon>
        <taxon>Nitrospiria</taxon>
        <taxon>Nitrospirales</taxon>
        <taxon>Nitrospiraceae</taxon>
        <taxon>Nitrospira</taxon>
    </lineage>
</organism>
<evidence type="ECO:0000256" key="3">
    <source>
        <dbReference type="ARBA" id="ARBA00022679"/>
    </source>
</evidence>
<sequence length="381" mass="42158">MLFGRRTCVHPRYLAIGFCALLATGCTPAIPPDLIADIDAVDHQLIELGAPRTAANEYASFATQWAALKIRAQAYDDLILWPWESNSIEDELRQLLAHGDDTLVRVQEEQAALRRTAEIAIAKLDKRLSALSSHVASLGGHIVLGKELTQTDLLLKQARSFFQQRDYARSLDITTRANETLDVQTAVLTRDLKRYADARQIARWQIMARQTVEWSRVHQSPAIIVSKVDRELLLYENGKIASSYPVRLGYNGLKDKLVQGDGATPEGRYRVVALKGEGETQFFRALLLDYPNQEDRRRFRAAVQAGAVSPTASIGGLIEIHGMDSTGASQTLGCIMLDNSHMQRVFSRVVAGTPVTIVGALAERNAITLALTELQQQRDAT</sequence>
<feature type="active site" description="Proton donor/acceptor" evidence="7">
    <location>
        <position position="321"/>
    </location>
</feature>
<keyword evidence="11" id="KW-1185">Reference proteome</keyword>
<keyword evidence="6 7" id="KW-0961">Cell wall biogenesis/degradation</keyword>
<feature type="chain" id="PRO_5006623431" description="L,D-TPase catalytic domain-containing protein" evidence="8">
    <location>
        <begin position="30"/>
        <end position="381"/>
    </location>
</feature>
<dbReference type="InterPro" id="IPR038063">
    <property type="entry name" value="Transpep_catalytic_dom"/>
</dbReference>
<reference evidence="11" key="1">
    <citation type="submission" date="2015-09" db="EMBL/GenBank/DDBJ databases">
        <authorList>
            <person name="Daims H."/>
        </authorList>
    </citation>
    <scope>NUCLEOTIDE SEQUENCE [LARGE SCALE GENOMIC DNA]</scope>
</reference>
<feature type="domain" description="L,D-TPase catalytic" evidence="9">
    <location>
        <begin position="221"/>
        <end position="358"/>
    </location>
</feature>
<keyword evidence="4 7" id="KW-0133">Cell shape</keyword>
<dbReference type="SUPFAM" id="SSF141523">
    <property type="entry name" value="L,D-transpeptidase catalytic domain-like"/>
    <property type="match status" value="1"/>
</dbReference>
<dbReference type="GO" id="GO:0008360">
    <property type="term" value="P:regulation of cell shape"/>
    <property type="evidence" value="ECO:0007669"/>
    <property type="project" value="UniProtKB-UniRule"/>
</dbReference>
<dbReference type="UniPathway" id="UPA00219"/>
<keyword evidence="3" id="KW-0808">Transferase</keyword>
<dbReference type="Gene3D" id="2.40.440.10">
    <property type="entry name" value="L,D-transpeptidase catalytic domain-like"/>
    <property type="match status" value="1"/>
</dbReference>
<keyword evidence="8" id="KW-0732">Signal</keyword>
<feature type="active site" description="Nucleophile" evidence="7">
    <location>
        <position position="334"/>
    </location>
</feature>
<dbReference type="PROSITE" id="PS52029">
    <property type="entry name" value="LD_TPASE"/>
    <property type="match status" value="1"/>
</dbReference>
<dbReference type="InterPro" id="IPR005490">
    <property type="entry name" value="LD_TPept_cat_dom"/>
</dbReference>
<dbReference type="AlphaFoldDB" id="A0A0S4KN71"/>
<dbReference type="CDD" id="cd16913">
    <property type="entry name" value="YkuD_like"/>
    <property type="match status" value="1"/>
</dbReference>
<dbReference type="PANTHER" id="PTHR36699:SF1">
    <property type="entry name" value="L,D-TRANSPEPTIDASE YAFK-RELATED"/>
    <property type="match status" value="1"/>
</dbReference>
<dbReference type="GO" id="GO:0016740">
    <property type="term" value="F:transferase activity"/>
    <property type="evidence" value="ECO:0007669"/>
    <property type="project" value="UniProtKB-KW"/>
</dbReference>
<accession>A0A0S4KN71</accession>
<dbReference type="Proteomes" id="UP000066284">
    <property type="component" value="Chromosome 1"/>
</dbReference>
<evidence type="ECO:0000256" key="8">
    <source>
        <dbReference type="SAM" id="SignalP"/>
    </source>
</evidence>
<proteinExistence type="inferred from homology"/>
<comment type="similarity">
    <text evidence="2">Belongs to the YkuD family.</text>
</comment>